<evidence type="ECO:0000313" key="1">
    <source>
        <dbReference type="EMBL" id="CAB4168871.1"/>
    </source>
</evidence>
<name>A0A6J5PH92_9CAUD</name>
<proteinExistence type="predicted"/>
<reference evidence="1" key="1">
    <citation type="submission" date="2020-04" db="EMBL/GenBank/DDBJ databases">
        <authorList>
            <person name="Chiriac C."/>
            <person name="Salcher M."/>
            <person name="Ghai R."/>
            <person name="Kavagutti S V."/>
        </authorList>
    </citation>
    <scope>NUCLEOTIDE SEQUENCE</scope>
</reference>
<gene>
    <name evidence="1" type="ORF">UFOVP581_10</name>
</gene>
<organism evidence="1">
    <name type="scientific">uncultured Caudovirales phage</name>
    <dbReference type="NCBI Taxonomy" id="2100421"/>
    <lineage>
        <taxon>Viruses</taxon>
        <taxon>Duplodnaviria</taxon>
        <taxon>Heunggongvirae</taxon>
        <taxon>Uroviricota</taxon>
        <taxon>Caudoviricetes</taxon>
        <taxon>Peduoviridae</taxon>
        <taxon>Maltschvirus</taxon>
        <taxon>Maltschvirus maltsch</taxon>
    </lineage>
</organism>
<sequence length="67" mass="7739">MGLIMNNEKHFMEVIRMFGNINTVTNDDINEMIAVCNIDRIFDFSDFLVNHRPDLTNAIADAMDFLT</sequence>
<accession>A0A6J5PH92</accession>
<dbReference type="EMBL" id="LR796835">
    <property type="protein sequence ID" value="CAB4168871.1"/>
    <property type="molecule type" value="Genomic_DNA"/>
</dbReference>
<protein>
    <submittedName>
        <fullName evidence="1">Uncharacterized protein</fullName>
    </submittedName>
</protein>